<dbReference type="InterPro" id="IPR006214">
    <property type="entry name" value="Bax_inhibitor_1-related"/>
</dbReference>
<dbReference type="PANTHER" id="PTHR23291:SF50">
    <property type="entry name" value="PROTEIN LIFEGUARD 4"/>
    <property type="match status" value="1"/>
</dbReference>
<feature type="transmembrane region" description="Helical" evidence="6">
    <location>
        <begin position="147"/>
        <end position="168"/>
    </location>
</feature>
<dbReference type="STRING" id="1297617.IB211_01866"/>
<protein>
    <submittedName>
        <fullName evidence="7">Putative membrane protein</fullName>
    </submittedName>
</protein>
<dbReference type="Pfam" id="PF01027">
    <property type="entry name" value="Bax1-I"/>
    <property type="match status" value="1"/>
</dbReference>
<feature type="transmembrane region" description="Helical" evidence="6">
    <location>
        <begin position="174"/>
        <end position="191"/>
    </location>
</feature>
<feature type="transmembrane region" description="Helical" evidence="6">
    <location>
        <begin position="55"/>
        <end position="79"/>
    </location>
</feature>
<dbReference type="AlphaFoldDB" id="A0A0S2W4J4"/>
<comment type="similarity">
    <text evidence="2 6">Belongs to the BI1 family.</text>
</comment>
<evidence type="ECO:0000313" key="8">
    <source>
        <dbReference type="Proteomes" id="UP000064844"/>
    </source>
</evidence>
<dbReference type="KEGG" id="ibu:IB211_01866"/>
<dbReference type="Proteomes" id="UP000064844">
    <property type="component" value="Chromosome"/>
</dbReference>
<accession>A0A0S2W4J4</accession>
<evidence type="ECO:0000256" key="2">
    <source>
        <dbReference type="ARBA" id="ARBA00010350"/>
    </source>
</evidence>
<evidence type="ECO:0000313" key="7">
    <source>
        <dbReference type="EMBL" id="ALP94257.1"/>
    </source>
</evidence>
<dbReference type="eggNOG" id="COG0670">
    <property type="taxonomic scope" value="Bacteria"/>
</dbReference>
<dbReference type="PANTHER" id="PTHR23291">
    <property type="entry name" value="BAX INHIBITOR-RELATED"/>
    <property type="match status" value="1"/>
</dbReference>
<reference evidence="7 8" key="1">
    <citation type="journal article" date="2015" name="Nat. Commun.">
        <title>Production of butyrate from lysine and the Amadori product fructoselysine by a human gut commensal.</title>
        <authorList>
            <person name="Bui T.P."/>
            <person name="Ritari J."/>
            <person name="Boeren S."/>
            <person name="de Waard P."/>
            <person name="Plugge C.M."/>
            <person name="de Vos W.M."/>
        </authorList>
    </citation>
    <scope>NUCLEOTIDE SEQUENCE [LARGE SCALE GENOMIC DNA]</scope>
    <source>
        <strain evidence="7 8">AF211</strain>
    </source>
</reference>
<feature type="transmembrane region" description="Helical" evidence="6">
    <location>
        <begin position="211"/>
        <end position="231"/>
    </location>
</feature>
<keyword evidence="4 6" id="KW-1133">Transmembrane helix</keyword>
<gene>
    <name evidence="7" type="ORF">IB211_01866</name>
</gene>
<dbReference type="GO" id="GO:0005886">
    <property type="term" value="C:plasma membrane"/>
    <property type="evidence" value="ECO:0007669"/>
    <property type="project" value="TreeGrafter"/>
</dbReference>
<reference evidence="8" key="2">
    <citation type="submission" date="2015-04" db="EMBL/GenBank/DDBJ databases">
        <title>A butyrogenic pathway from the amino acid lysine in a human gut commensal.</title>
        <authorList>
            <person name="de Vos W.M."/>
            <person name="Bui N.T.P."/>
            <person name="Plugge C.M."/>
            <person name="Ritari J."/>
        </authorList>
    </citation>
    <scope>NUCLEOTIDE SEQUENCE [LARGE SCALE GENOMIC DNA]</scope>
    <source>
        <strain evidence="8">AF211</strain>
    </source>
</reference>
<comment type="subcellular location">
    <subcellularLocation>
        <location evidence="1">Membrane</location>
        <topology evidence="1">Multi-pass membrane protein</topology>
    </subcellularLocation>
</comment>
<feature type="transmembrane region" description="Helical" evidence="6">
    <location>
        <begin position="91"/>
        <end position="110"/>
    </location>
</feature>
<feature type="transmembrane region" description="Helical" evidence="6">
    <location>
        <begin position="29"/>
        <end position="49"/>
    </location>
</feature>
<dbReference type="EMBL" id="CP011307">
    <property type="protein sequence ID" value="ALP94257.1"/>
    <property type="molecule type" value="Genomic_DNA"/>
</dbReference>
<evidence type="ECO:0000256" key="5">
    <source>
        <dbReference type="ARBA" id="ARBA00023136"/>
    </source>
</evidence>
<organism evidence="7 8">
    <name type="scientific">Intestinimonas butyriciproducens</name>
    <dbReference type="NCBI Taxonomy" id="1297617"/>
    <lineage>
        <taxon>Bacteria</taxon>
        <taxon>Bacillati</taxon>
        <taxon>Bacillota</taxon>
        <taxon>Clostridia</taxon>
        <taxon>Eubacteriales</taxon>
        <taxon>Intestinimonas</taxon>
    </lineage>
</organism>
<dbReference type="RefSeq" id="WP_058117833.1">
    <property type="nucleotide sequence ID" value="NZ_CALICV010000083.1"/>
</dbReference>
<evidence type="ECO:0000256" key="6">
    <source>
        <dbReference type="RuleBase" id="RU004379"/>
    </source>
</evidence>
<dbReference type="CDD" id="cd10432">
    <property type="entry name" value="BI-1-like_bacterial"/>
    <property type="match status" value="1"/>
</dbReference>
<sequence length="239" mass="27122">MDHSNFYDSERYQEQYGQRESLGAYTARTFLWMFLGLLVTFGVALGGYLTGVIVYVFAIPYFHIVLLVAEVAVVFFLSARIQHLSVPMARVLFFLYAGINGIVFSAYFIIFDVLSLILVFGATSLYFGVLALYGHFTKTDLSRLRPILLGGLIFLLIFGIVSLFLPFLGALDRVYCLIGIAVFLGFTAYDTQKIRAYYAFYSGDAAMLRKASIFSALQLYLDFINLFLYLLRFLGRRKD</sequence>
<feature type="transmembrane region" description="Helical" evidence="6">
    <location>
        <begin position="116"/>
        <end position="135"/>
    </location>
</feature>
<keyword evidence="3 6" id="KW-0812">Transmembrane</keyword>
<proteinExistence type="inferred from homology"/>
<keyword evidence="8" id="KW-1185">Reference proteome</keyword>
<dbReference type="PATRIC" id="fig|1297617.4.peg.1922"/>
<evidence type="ECO:0000256" key="3">
    <source>
        <dbReference type="ARBA" id="ARBA00022692"/>
    </source>
</evidence>
<name>A0A0S2W4J4_9FIRM</name>
<evidence type="ECO:0000256" key="4">
    <source>
        <dbReference type="ARBA" id="ARBA00022989"/>
    </source>
</evidence>
<keyword evidence="5 6" id="KW-0472">Membrane</keyword>
<evidence type="ECO:0000256" key="1">
    <source>
        <dbReference type="ARBA" id="ARBA00004141"/>
    </source>
</evidence>